<dbReference type="InterPro" id="IPR047057">
    <property type="entry name" value="MerR_fam"/>
</dbReference>
<protein>
    <submittedName>
        <fullName evidence="3">MerR family transcriptional regulator</fullName>
    </submittedName>
</protein>
<dbReference type="Pfam" id="PF13411">
    <property type="entry name" value="MerR_1"/>
    <property type="match status" value="1"/>
</dbReference>
<dbReference type="CDD" id="cd00592">
    <property type="entry name" value="HTH_MerR-like"/>
    <property type="match status" value="1"/>
</dbReference>
<dbReference type="InterPro" id="IPR009061">
    <property type="entry name" value="DNA-bd_dom_put_sf"/>
</dbReference>
<dbReference type="EMBL" id="JAMFTQ010000008">
    <property type="protein sequence ID" value="MCP1388050.1"/>
    <property type="molecule type" value="Genomic_DNA"/>
</dbReference>
<dbReference type="SUPFAM" id="SSF46955">
    <property type="entry name" value="Putative DNA-binding domain"/>
    <property type="match status" value="1"/>
</dbReference>
<dbReference type="PANTHER" id="PTHR30204">
    <property type="entry name" value="REDOX-CYCLING DRUG-SENSING TRANSCRIPTIONAL ACTIVATOR SOXR"/>
    <property type="match status" value="1"/>
</dbReference>
<feature type="domain" description="HTH merR-type" evidence="2">
    <location>
        <begin position="1"/>
        <end position="69"/>
    </location>
</feature>
<dbReference type="PANTHER" id="PTHR30204:SF93">
    <property type="entry name" value="HTH MERR-TYPE DOMAIN-CONTAINING PROTEIN"/>
    <property type="match status" value="1"/>
</dbReference>
<evidence type="ECO:0000256" key="1">
    <source>
        <dbReference type="ARBA" id="ARBA00023125"/>
    </source>
</evidence>
<name>A0ABT1G237_9CORY</name>
<evidence type="ECO:0000313" key="4">
    <source>
        <dbReference type="Proteomes" id="UP001204000"/>
    </source>
</evidence>
<comment type="caution">
    <text evidence="3">The sequence shown here is derived from an EMBL/GenBank/DDBJ whole genome shotgun (WGS) entry which is preliminary data.</text>
</comment>
<evidence type="ECO:0000259" key="2">
    <source>
        <dbReference type="PROSITE" id="PS50937"/>
    </source>
</evidence>
<proteinExistence type="predicted"/>
<accession>A0ABT1G237</accession>
<dbReference type="Proteomes" id="UP001204000">
    <property type="component" value="Unassembled WGS sequence"/>
</dbReference>
<evidence type="ECO:0000313" key="3">
    <source>
        <dbReference type="EMBL" id="MCP1388050.1"/>
    </source>
</evidence>
<keyword evidence="4" id="KW-1185">Reference proteome</keyword>
<dbReference type="SMART" id="SM00422">
    <property type="entry name" value="HTH_MERR"/>
    <property type="match status" value="1"/>
</dbReference>
<reference evidence="3" key="1">
    <citation type="submission" date="2022-05" db="EMBL/GenBank/DDBJ databases">
        <title>Corynebacterium sp. TA-R-1 sp. nov., isolated from human feces.</title>
        <authorList>
            <person name="Shamsuzzaman M."/>
            <person name="Dahal R.H."/>
        </authorList>
    </citation>
    <scope>NUCLEOTIDE SEQUENCE</scope>
    <source>
        <strain evidence="3">TA-R-1</strain>
    </source>
</reference>
<sequence>MKISEVAAAAGCSVRAIRHLHETGAVPEPARTSGNYRDYSAADLAAVLRARALIDAGVAVADIHRADAVERSISLLDDRISHLQQQRKRLLALQAAPLGVPVDVREVFLAAFGDSPYARAELEQFELMAVAGVATEATWQQLRANLTDPACVAATREFAKVWAGEMNVEKRKALLPQTVMRGVGETLKPGDLPLTPAEFGLRGEQRAALEALAGEFDA</sequence>
<dbReference type="PROSITE" id="PS50937">
    <property type="entry name" value="HTH_MERR_2"/>
    <property type="match status" value="1"/>
</dbReference>
<organism evidence="3 4">
    <name type="scientific">Corynebacterium stercoris</name>
    <dbReference type="NCBI Taxonomy" id="2943490"/>
    <lineage>
        <taxon>Bacteria</taxon>
        <taxon>Bacillati</taxon>
        <taxon>Actinomycetota</taxon>
        <taxon>Actinomycetes</taxon>
        <taxon>Mycobacteriales</taxon>
        <taxon>Corynebacteriaceae</taxon>
        <taxon>Corynebacterium</taxon>
    </lineage>
</organism>
<dbReference type="InterPro" id="IPR000551">
    <property type="entry name" value="MerR-type_HTH_dom"/>
</dbReference>
<dbReference type="RefSeq" id="WP_253578146.1">
    <property type="nucleotide sequence ID" value="NZ_JAMFTQ010000008.1"/>
</dbReference>
<keyword evidence="1" id="KW-0238">DNA-binding</keyword>
<gene>
    <name evidence="3" type="ORF">M5J20_07575</name>
</gene>
<dbReference type="Gene3D" id="1.10.1660.10">
    <property type="match status" value="1"/>
</dbReference>